<evidence type="ECO:0000259" key="2">
    <source>
        <dbReference type="Pfam" id="PF13550"/>
    </source>
</evidence>
<dbReference type="Pfam" id="PF13547">
    <property type="entry name" value="GTA_TIM"/>
    <property type="match status" value="1"/>
</dbReference>
<feature type="domain" description="Tip attachment protein J" evidence="2">
    <location>
        <begin position="780"/>
        <end position="930"/>
    </location>
</feature>
<dbReference type="InterPro" id="IPR032876">
    <property type="entry name" value="J_dom"/>
</dbReference>
<evidence type="ECO:0008006" key="5">
    <source>
        <dbReference type="Google" id="ProtNLM"/>
    </source>
</evidence>
<reference evidence="3 4" key="1">
    <citation type="journal article" date="2018" name="Genome Announc.">
        <title>Draft Genome Sequence of "Candidatus Phycosocius bacilliformis," an Alphaproteobacterial Ectosymbiont of the Hydrocarbon-Producing Green Alga Botryococcus braunii.</title>
        <authorList>
            <person name="Tanabe Y."/>
            <person name="Yamaguchi H."/>
            <person name="Watanabe M.M."/>
        </authorList>
    </citation>
    <scope>NUCLEOTIDE SEQUENCE [LARGE SCALE GENOMIC DNA]</scope>
    <source>
        <strain evidence="3 4">BOTRYCO-2</strain>
    </source>
</reference>
<dbReference type="InterPro" id="IPR025195">
    <property type="entry name" value="GTA_TIM_dom"/>
</dbReference>
<dbReference type="OrthoDB" id="8445115at2"/>
<accession>A0A2P2EAZ8</accession>
<dbReference type="AlphaFoldDB" id="A0A2P2EAZ8"/>
<dbReference type="SUPFAM" id="SSF51445">
    <property type="entry name" value="(Trans)glycosidases"/>
    <property type="match status" value="1"/>
</dbReference>
<feature type="domain" description="GTA TIM-barrel-like" evidence="1">
    <location>
        <begin position="431"/>
        <end position="716"/>
    </location>
</feature>
<dbReference type="Proteomes" id="UP000245086">
    <property type="component" value="Unassembled WGS sequence"/>
</dbReference>
<protein>
    <recommendedName>
        <fullName evidence="5">GTA TIM-barrel-like domain-containing protein</fullName>
    </recommendedName>
</protein>
<dbReference type="Pfam" id="PF13550">
    <property type="entry name" value="Phage-tail_3"/>
    <property type="match status" value="1"/>
</dbReference>
<sequence length="1258" mass="135305">MASLILSSAGTSLFGPIGGALGALAGSALDQMLSTAHNPPIKQASRLSTLKVQGGGEGVPIPIVFGCARVTGQIIWASRFKEHRHSRRVGGKTGQKVVENSYTISFAIGLCEGPIRGIGQAWANGERFDLSTCTFRLYLGGQTQMPDPLIEALEGLANAPAFRGLAYLVFEDFPVSSFNDRIPNLSFEIMASDPNGTERPRLEALARGVCLIPGAGEFAYATTPIDTLWTPGVATPENRHAAQDRTNLLVSLDQLSRDFPHVDHVSLVVAWFGTDLRAGQCRIEPRVDQAAKPTRPRGWSVAGLRRDQAQMTTRVDGRPAYGGSPDDLSVVEAIAALKARGHQVTLNPFVMMDIAAGNRLPDPHASTLGTLGQAAYPWRGRITCDPGPRQAGTVNGTAALLTQINAFFGTAQASHFSLDGSRPIYQGPPEWSYRRFVLHQAMLAKAAGGVEAFLIGSELVGLTRLQGPDGGFPAVAALQDLAAQVRQILGPSVAISYGADWTEYGAYRPPGSTDLRFPLDPLWADPHVDFIGLDWYPPVTDRRPGQAEPDLLTYQAGIEGGEGFDFYYASEDARLSQTRTPITDGAYQEPWVWRIKDIRSFWSLPHMERINGVRQAAPTAWIPQSKPIRLMELGCPAVDCGGNRPSVFPDPKSSEAGLPPFSSGVRDDGEQRRVLLAYLDYWTRHSPKSARDGRAMVDPSHMYLWAWDGRPYPHFPQLQTVWGDGAHAATGHWLAGRAGGLLLADLFDGLAAHAGLTTLRADAIEGYVEGFVVEGPIGLRNVIENLIAPLGLEAWPRCDGLHIRSTPPPVPSLSLSADDFQLASGRPDLTTTHRVAETSASVHLTTFDRARDFEPATYRVGQPTGSGVTQTVQLPLVVDAPTRQALARQLLVSQSHETLVGKLNPLMGFQFDVGDRFSLADGRVWRVDQLAGAWGEQVSASLAPSGLSAPLASYAIIPDPILPVIAAPPQLIILDLPAPFATSSPKPLVGAFGLPWPGSVDMRVGETRVARLTRPMCVGQLVSSLPQTAISQRLGLDCRVRLAPGAVPPSRGRAALVGPDGLCDIIDWQGITWIGDQTWRLDGLVRGYHGMSFAPAIAAGTDWVVLDEALVAADLDAALTGLMLDWTAAPTDQPELATHIQARFAARARIPWSPCHLTARRTAAGIQLSWIRRAAGDGDSWGLTQPPLDPGVEAYRLEIRAPSGQVVRILDVANTTYVYPNALELADFGIKQSSLSLVLSQLDAAGQPGFALQQTIFV</sequence>
<dbReference type="Gene3D" id="3.20.20.80">
    <property type="entry name" value="Glycosidases"/>
    <property type="match status" value="1"/>
</dbReference>
<comment type="caution">
    <text evidence="3">The sequence shown here is derived from an EMBL/GenBank/DDBJ whole genome shotgun (WGS) entry which is preliminary data.</text>
</comment>
<gene>
    <name evidence="3" type="ORF">PbB2_01881</name>
</gene>
<evidence type="ECO:0000259" key="1">
    <source>
        <dbReference type="Pfam" id="PF13547"/>
    </source>
</evidence>
<organism evidence="3 4">
    <name type="scientific">Candidatus Phycosocius bacilliformis</name>
    <dbReference type="NCBI Taxonomy" id="1445552"/>
    <lineage>
        <taxon>Bacteria</taxon>
        <taxon>Pseudomonadati</taxon>
        <taxon>Pseudomonadota</taxon>
        <taxon>Alphaproteobacteria</taxon>
        <taxon>Caulobacterales</taxon>
        <taxon>Caulobacterales incertae sedis</taxon>
        <taxon>Candidatus Phycosocius</taxon>
    </lineage>
</organism>
<evidence type="ECO:0000313" key="4">
    <source>
        <dbReference type="Proteomes" id="UP000245086"/>
    </source>
</evidence>
<dbReference type="RefSeq" id="WP_108985070.1">
    <property type="nucleotide sequence ID" value="NZ_BFBR01000005.1"/>
</dbReference>
<evidence type="ECO:0000313" key="3">
    <source>
        <dbReference type="EMBL" id="GBF58209.1"/>
    </source>
</evidence>
<dbReference type="EMBL" id="BFBR01000005">
    <property type="protein sequence ID" value="GBF58209.1"/>
    <property type="molecule type" value="Genomic_DNA"/>
</dbReference>
<dbReference type="CDD" id="cd19607">
    <property type="entry name" value="GTA_TIM-barrel-like"/>
    <property type="match status" value="1"/>
</dbReference>
<dbReference type="InterPro" id="IPR017853">
    <property type="entry name" value="GH"/>
</dbReference>
<proteinExistence type="predicted"/>
<keyword evidence="4" id="KW-1185">Reference proteome</keyword>
<name>A0A2P2EAZ8_9PROT</name>